<keyword evidence="3" id="KW-1185">Reference proteome</keyword>
<name>A0A918VWK4_9HYPH</name>
<dbReference type="RefSeq" id="WP_189426276.1">
    <property type="nucleotide sequence ID" value="NZ_BMZE01000003.1"/>
</dbReference>
<accession>A0A918VWK4</accession>
<gene>
    <name evidence="2" type="ORF">GCM10007989_27180</name>
</gene>
<evidence type="ECO:0000313" key="2">
    <source>
        <dbReference type="EMBL" id="GHA30068.1"/>
    </source>
</evidence>
<proteinExistence type="predicted"/>
<evidence type="ECO:0000256" key="1">
    <source>
        <dbReference type="SAM" id="SignalP"/>
    </source>
</evidence>
<dbReference type="AlphaFoldDB" id="A0A918VWK4"/>
<reference evidence="2" key="2">
    <citation type="submission" date="2020-09" db="EMBL/GenBank/DDBJ databases">
        <authorList>
            <person name="Sun Q."/>
            <person name="Kim S."/>
        </authorList>
    </citation>
    <scope>NUCLEOTIDE SEQUENCE</scope>
    <source>
        <strain evidence="2">KCTC 32437</strain>
    </source>
</reference>
<protein>
    <submittedName>
        <fullName evidence="2">Uncharacterized protein</fullName>
    </submittedName>
</protein>
<comment type="caution">
    <text evidence="2">The sequence shown here is derived from an EMBL/GenBank/DDBJ whole genome shotgun (WGS) entry which is preliminary data.</text>
</comment>
<dbReference type="Proteomes" id="UP000646579">
    <property type="component" value="Unassembled WGS sequence"/>
</dbReference>
<reference evidence="2" key="1">
    <citation type="journal article" date="2014" name="Int. J. Syst. Evol. Microbiol.">
        <title>Complete genome sequence of Corynebacterium casei LMG S-19264T (=DSM 44701T), isolated from a smear-ripened cheese.</title>
        <authorList>
            <consortium name="US DOE Joint Genome Institute (JGI-PGF)"/>
            <person name="Walter F."/>
            <person name="Albersmeier A."/>
            <person name="Kalinowski J."/>
            <person name="Ruckert C."/>
        </authorList>
    </citation>
    <scope>NUCLEOTIDE SEQUENCE</scope>
    <source>
        <strain evidence="2">KCTC 32437</strain>
    </source>
</reference>
<feature type="chain" id="PRO_5037932409" evidence="1">
    <location>
        <begin position="23"/>
        <end position="278"/>
    </location>
</feature>
<organism evidence="2 3">
    <name type="scientific">Devosia pacifica</name>
    <dbReference type="NCBI Taxonomy" id="1335967"/>
    <lineage>
        <taxon>Bacteria</taxon>
        <taxon>Pseudomonadati</taxon>
        <taxon>Pseudomonadota</taxon>
        <taxon>Alphaproteobacteria</taxon>
        <taxon>Hyphomicrobiales</taxon>
        <taxon>Devosiaceae</taxon>
        <taxon>Devosia</taxon>
    </lineage>
</organism>
<dbReference type="EMBL" id="BMZE01000003">
    <property type="protein sequence ID" value="GHA30068.1"/>
    <property type="molecule type" value="Genomic_DNA"/>
</dbReference>
<feature type="signal peptide" evidence="1">
    <location>
        <begin position="1"/>
        <end position="22"/>
    </location>
</feature>
<keyword evidence="1" id="KW-0732">Signal</keyword>
<sequence>MAMRLVLSTVTALLSLSIVSFANETEIIGLGDGSTIVVEDYLLEVSETGPTTIVIMTRPNFDPEPFGAVPSDDFARLVQPLCSGLIQFSRETVEENKAEAVRIRWDFEPSYDAGAGDGVTIRRFHEILFALDENLMCVPQPLGVGLGNLQPELPSGLPVALRYIEPGPRARQLTLTYEIDADLAAIPDETLENAAIELCILHADLVLADQFRYYAQRETALVSLAFAQTDGRGQELERRVLFGVKDHRCETGLSPELARAIRGVSEAGPAVQTIEAQQ</sequence>
<evidence type="ECO:0000313" key="3">
    <source>
        <dbReference type="Proteomes" id="UP000646579"/>
    </source>
</evidence>